<dbReference type="RefSeq" id="XP_033577640.1">
    <property type="nucleotide sequence ID" value="XM_033714064.1"/>
</dbReference>
<evidence type="ECO:0000313" key="5">
    <source>
        <dbReference type="RefSeq" id="XP_033577640.1"/>
    </source>
</evidence>
<keyword evidence="1" id="KW-0812">Transmembrane</keyword>
<dbReference type="Gene3D" id="1.20.58.340">
    <property type="entry name" value="Magnesium transport protein CorA, transmembrane region"/>
    <property type="match status" value="1"/>
</dbReference>
<proteinExistence type="predicted"/>
<evidence type="ECO:0000313" key="3">
    <source>
        <dbReference type="EMBL" id="KAF2810676.1"/>
    </source>
</evidence>
<evidence type="ECO:0000256" key="1">
    <source>
        <dbReference type="SAM" id="Phobius"/>
    </source>
</evidence>
<feature type="domain" description="CorA-like transporter" evidence="2">
    <location>
        <begin position="9"/>
        <end position="96"/>
    </location>
</feature>
<keyword evidence="1" id="KW-0472">Membrane</keyword>
<dbReference type="InterPro" id="IPR058257">
    <property type="entry name" value="CorA-like_dom"/>
</dbReference>
<keyword evidence="4" id="KW-1185">Reference proteome</keyword>
<dbReference type="OrthoDB" id="5396681at2759"/>
<evidence type="ECO:0000313" key="4">
    <source>
        <dbReference type="Proteomes" id="UP000504636"/>
    </source>
</evidence>
<organism evidence="3">
    <name type="scientific">Mytilinidion resinicola</name>
    <dbReference type="NCBI Taxonomy" id="574789"/>
    <lineage>
        <taxon>Eukaryota</taxon>
        <taxon>Fungi</taxon>
        <taxon>Dikarya</taxon>
        <taxon>Ascomycota</taxon>
        <taxon>Pezizomycotina</taxon>
        <taxon>Dothideomycetes</taxon>
        <taxon>Pleosporomycetidae</taxon>
        <taxon>Mytilinidiales</taxon>
        <taxon>Mytilinidiaceae</taxon>
        <taxon>Mytilinidion</taxon>
    </lineage>
</organism>
<keyword evidence="1" id="KW-1133">Transmembrane helix</keyword>
<accession>A0A6A6YP57</accession>
<feature type="transmembrane region" description="Helical" evidence="1">
    <location>
        <begin position="255"/>
        <end position="278"/>
    </location>
</feature>
<gene>
    <name evidence="3 5" type="ORF">BDZ99DRAFT_286872</name>
</gene>
<dbReference type="Pfam" id="PF26616">
    <property type="entry name" value="CorA-like"/>
    <property type="match status" value="1"/>
</dbReference>
<reference evidence="5" key="2">
    <citation type="submission" date="2020-04" db="EMBL/GenBank/DDBJ databases">
        <authorList>
            <consortium name="NCBI Genome Project"/>
        </authorList>
    </citation>
    <scope>NUCLEOTIDE SEQUENCE</scope>
    <source>
        <strain evidence="5">CBS 304.34</strain>
    </source>
</reference>
<reference evidence="5" key="3">
    <citation type="submission" date="2025-04" db="UniProtKB">
        <authorList>
            <consortium name="RefSeq"/>
        </authorList>
    </citation>
    <scope>IDENTIFICATION</scope>
    <source>
        <strain evidence="5">CBS 304.34</strain>
    </source>
</reference>
<dbReference type="Proteomes" id="UP000504636">
    <property type="component" value="Unplaced"/>
</dbReference>
<reference evidence="3 5" key="1">
    <citation type="journal article" date="2020" name="Stud. Mycol.">
        <title>101 Dothideomycetes genomes: a test case for predicting lifestyles and emergence of pathogens.</title>
        <authorList>
            <person name="Haridas S."/>
            <person name="Albert R."/>
            <person name="Binder M."/>
            <person name="Bloem J."/>
            <person name="Labutti K."/>
            <person name="Salamov A."/>
            <person name="Andreopoulos B."/>
            <person name="Baker S."/>
            <person name="Barry K."/>
            <person name="Bills G."/>
            <person name="Bluhm B."/>
            <person name="Cannon C."/>
            <person name="Castanera R."/>
            <person name="Culley D."/>
            <person name="Daum C."/>
            <person name="Ezra D."/>
            <person name="Gonzalez J."/>
            <person name="Henrissat B."/>
            <person name="Kuo A."/>
            <person name="Liang C."/>
            <person name="Lipzen A."/>
            <person name="Lutzoni F."/>
            <person name="Magnuson J."/>
            <person name="Mondo S."/>
            <person name="Nolan M."/>
            <person name="Ohm R."/>
            <person name="Pangilinan J."/>
            <person name="Park H.-J."/>
            <person name="Ramirez L."/>
            <person name="Alfaro M."/>
            <person name="Sun H."/>
            <person name="Tritt A."/>
            <person name="Yoshinaga Y."/>
            <person name="Zwiers L.-H."/>
            <person name="Turgeon B."/>
            <person name="Goodwin S."/>
            <person name="Spatafora J."/>
            <person name="Crous P."/>
            <person name="Grigoriev I."/>
        </authorList>
    </citation>
    <scope>NUCLEOTIDE SEQUENCE</scope>
    <source>
        <strain evidence="3 5">CBS 304.34</strain>
    </source>
</reference>
<dbReference type="AlphaFoldDB" id="A0A6A6YP57"/>
<protein>
    <recommendedName>
        <fullName evidence="2">CorA-like transporter domain-containing protein</fullName>
    </recommendedName>
</protein>
<evidence type="ECO:0000259" key="2">
    <source>
        <dbReference type="Pfam" id="PF26616"/>
    </source>
</evidence>
<sequence>MIRYMEKNGRIGYNPWSLRQTGVYQKTDLQTGHSTWVLLQPPQSFVARLRDHLGHRSTSQDDSHSFQRQMHGMFMSLALNNMGHFIEDLQSSIMKLNYKACFSTLETAKEHDFSVTFSDLQQVQHFKQRLRRTSGMLQSYASIIGSFGKHTREHRSPRSEHCERSVCLESDIFGSQIEVYSRRLDMALTYGKGTHKLLSKILQFRHDEVLVRTATTMEANLDVLKRISFINGEESRNLSQISKQGQKDSETVKSLTTIATMYLPASLVATLFSSSLIQFQYQTTAMNGKGHFVIAQEFWLYVLVTALLTLVTLGLVALLQKRWRQSECASTTV</sequence>
<dbReference type="EMBL" id="MU003699">
    <property type="protein sequence ID" value="KAF2810676.1"/>
    <property type="molecule type" value="Genomic_DNA"/>
</dbReference>
<feature type="transmembrane region" description="Helical" evidence="1">
    <location>
        <begin position="298"/>
        <end position="319"/>
    </location>
</feature>
<name>A0A6A6YP57_9PEZI</name>
<dbReference type="GeneID" id="54454957"/>